<keyword evidence="3" id="KW-0804">Transcription</keyword>
<dbReference type="Gene3D" id="1.10.10.10">
    <property type="entry name" value="Winged helix-like DNA-binding domain superfamily/Winged helix DNA-binding domain"/>
    <property type="match status" value="1"/>
</dbReference>
<accession>A0ABT4HDP3</accession>
<keyword evidence="1" id="KW-0805">Transcription regulation</keyword>
<dbReference type="SUPFAM" id="SSF46785">
    <property type="entry name" value="Winged helix' DNA-binding domain"/>
    <property type="match status" value="1"/>
</dbReference>
<dbReference type="PANTHER" id="PTHR38465">
    <property type="entry name" value="HTH-TYPE TRANSCRIPTIONAL REGULATOR MJ1563-RELATED"/>
    <property type="match status" value="1"/>
</dbReference>
<dbReference type="InterPro" id="IPR036390">
    <property type="entry name" value="WH_DNA-bd_sf"/>
</dbReference>
<dbReference type="InterPro" id="IPR052362">
    <property type="entry name" value="HTH-GbsR_regulator"/>
</dbReference>
<evidence type="ECO:0000256" key="2">
    <source>
        <dbReference type="ARBA" id="ARBA00023125"/>
    </source>
</evidence>
<evidence type="ECO:0000256" key="3">
    <source>
        <dbReference type="ARBA" id="ARBA00023163"/>
    </source>
</evidence>
<sequence>MQQPPPEWSAIVITNEQEHFINTMGDTLATWRLPRSTGRVYGYLLLRGDASSTEELCSRLHLSAGAVSTATRELVSWGLARTLPQAGSRRLLIEAAGGFEQLLAASHERTRTFIRTLRAAEALTENAAAATRLRDVTALFTAYVDAAEHTLEDYRSR</sequence>
<reference evidence="4" key="1">
    <citation type="submission" date="2022-12" db="EMBL/GenBank/DDBJ databases">
        <title>Whole genome sequence of Mycolicibacterium iranicum strain SBH312.</title>
        <authorList>
            <person name="Jani J."/>
            <person name="Arifin Mustapha Z."/>
            <person name="Ahmed K."/>
            <person name="Kai Ling C."/>
        </authorList>
    </citation>
    <scope>NUCLEOTIDE SEQUENCE</scope>
    <source>
        <strain evidence="4">SBH312</strain>
    </source>
</reference>
<dbReference type="Proteomes" id="UP001084650">
    <property type="component" value="Unassembled WGS sequence"/>
</dbReference>
<protein>
    <submittedName>
        <fullName evidence="4">Transcriptional regulator</fullName>
    </submittedName>
</protein>
<dbReference type="InterPro" id="IPR036388">
    <property type="entry name" value="WH-like_DNA-bd_sf"/>
</dbReference>
<keyword evidence="2" id="KW-0238">DNA-binding</keyword>
<evidence type="ECO:0000256" key="1">
    <source>
        <dbReference type="ARBA" id="ARBA00023015"/>
    </source>
</evidence>
<proteinExistence type="predicted"/>
<keyword evidence="5" id="KW-1185">Reference proteome</keyword>
<dbReference type="RefSeq" id="WP_234814186.1">
    <property type="nucleotide sequence ID" value="NZ_JAPQYE010000002.1"/>
</dbReference>
<evidence type="ECO:0000313" key="4">
    <source>
        <dbReference type="EMBL" id="MCZ0727817.1"/>
    </source>
</evidence>
<dbReference type="EMBL" id="JAPQYE010000002">
    <property type="protein sequence ID" value="MCZ0727817.1"/>
    <property type="molecule type" value="Genomic_DNA"/>
</dbReference>
<dbReference type="PANTHER" id="PTHR38465:SF2">
    <property type="entry name" value="HTH-TYPE TRANSCRIPTIONAL REGULATOR MMPR5"/>
    <property type="match status" value="1"/>
</dbReference>
<comment type="caution">
    <text evidence="4">The sequence shown here is derived from an EMBL/GenBank/DDBJ whole genome shotgun (WGS) entry which is preliminary data.</text>
</comment>
<name>A0ABT4HDP3_MYCIR</name>
<evidence type="ECO:0000313" key="5">
    <source>
        <dbReference type="Proteomes" id="UP001084650"/>
    </source>
</evidence>
<organism evidence="4 5">
    <name type="scientific">Mycolicibacterium iranicum</name>
    <name type="common">Mycobacterium iranicum</name>
    <dbReference type="NCBI Taxonomy" id="912594"/>
    <lineage>
        <taxon>Bacteria</taxon>
        <taxon>Bacillati</taxon>
        <taxon>Actinomycetota</taxon>
        <taxon>Actinomycetes</taxon>
        <taxon>Mycobacteriales</taxon>
        <taxon>Mycobacteriaceae</taxon>
        <taxon>Mycolicibacterium</taxon>
    </lineage>
</organism>
<gene>
    <name evidence="4" type="ORF">OY187_07135</name>
</gene>